<protein>
    <recommendedName>
        <fullName evidence="6">Sodium/calcium exchanger membrane region domain-containing protein</fullName>
    </recommendedName>
</protein>
<feature type="domain" description="Sodium/calcium exchanger membrane region" evidence="6">
    <location>
        <begin position="3"/>
        <end position="143"/>
    </location>
</feature>
<feature type="transmembrane region" description="Helical" evidence="5">
    <location>
        <begin position="64"/>
        <end position="87"/>
    </location>
</feature>
<feature type="domain" description="Sodium/calcium exchanger membrane region" evidence="6">
    <location>
        <begin position="178"/>
        <end position="257"/>
    </location>
</feature>
<keyword evidence="4 5" id="KW-0472">Membrane</keyword>
<dbReference type="InterPro" id="IPR004481">
    <property type="entry name" value="K/Na/Ca-exchanger"/>
</dbReference>
<dbReference type="PANTHER" id="PTHR10846">
    <property type="entry name" value="SODIUM/POTASSIUM/CALCIUM EXCHANGER"/>
    <property type="match status" value="1"/>
</dbReference>
<dbReference type="EMBL" id="JAIVFP010000001">
    <property type="protein sequence ID" value="MCI4681622.1"/>
    <property type="molecule type" value="Genomic_DNA"/>
</dbReference>
<keyword evidence="8" id="KW-1185">Reference proteome</keyword>
<dbReference type="PANTHER" id="PTHR10846:SF8">
    <property type="entry name" value="INNER MEMBRANE PROTEIN YRBG"/>
    <property type="match status" value="1"/>
</dbReference>
<dbReference type="InterPro" id="IPR044880">
    <property type="entry name" value="NCX_ion-bd_dom_sf"/>
</dbReference>
<evidence type="ECO:0000256" key="1">
    <source>
        <dbReference type="ARBA" id="ARBA00004141"/>
    </source>
</evidence>
<evidence type="ECO:0000256" key="5">
    <source>
        <dbReference type="SAM" id="Phobius"/>
    </source>
</evidence>
<dbReference type="Proteomes" id="UP001139104">
    <property type="component" value="Unassembled WGS sequence"/>
</dbReference>
<feature type="transmembrane region" description="Helical" evidence="5">
    <location>
        <begin position="246"/>
        <end position="265"/>
    </location>
</feature>
<dbReference type="Pfam" id="PF01699">
    <property type="entry name" value="Na_Ca_ex"/>
    <property type="match status" value="2"/>
</dbReference>
<accession>A0ABS9Z4R3</accession>
<dbReference type="Gene3D" id="1.20.1420.30">
    <property type="entry name" value="NCX, central ion-binding region"/>
    <property type="match status" value="1"/>
</dbReference>
<feature type="transmembrane region" description="Helical" evidence="5">
    <location>
        <begin position="178"/>
        <end position="199"/>
    </location>
</feature>
<feature type="transmembrane region" description="Helical" evidence="5">
    <location>
        <begin position="99"/>
        <end position="120"/>
    </location>
</feature>
<keyword evidence="2 5" id="KW-0812">Transmembrane</keyword>
<keyword evidence="3 5" id="KW-1133">Transmembrane helix</keyword>
<sequence length="286" mass="30137">MEFAACLTLIGVAGPELCRSGDVLAERTGFSGNWIGITLLAAVTSLPELAIGVSSVTLADAPDIAIGNAFGSCNFNLLMLVALDFLLRGESVYRRARIGHVLPAGFGVILIGVAGMNLSMHGHGVGFRIGHVGGYAPVILLLYVLAMRTVFLYEREHREEYAEEIADRYPQMTARAAALRFAAATALIVAAGVWLPFVAERLAAAMGWNTTFVGTLFVAGATSLPEVVVTVSAVRIGALDMAIGNLLGSNLFNMAGVALSDLLYLKGPILAHVSPIHAVSACRAWR</sequence>
<evidence type="ECO:0000256" key="2">
    <source>
        <dbReference type="ARBA" id="ARBA00022692"/>
    </source>
</evidence>
<feature type="transmembrane region" description="Helical" evidence="5">
    <location>
        <begin position="132"/>
        <end position="153"/>
    </location>
</feature>
<dbReference type="InterPro" id="IPR004837">
    <property type="entry name" value="NaCa_Exmemb"/>
</dbReference>
<feature type="transmembrane region" description="Helical" evidence="5">
    <location>
        <begin position="211"/>
        <end position="234"/>
    </location>
</feature>
<evidence type="ECO:0000313" key="8">
    <source>
        <dbReference type="Proteomes" id="UP001139104"/>
    </source>
</evidence>
<evidence type="ECO:0000313" key="7">
    <source>
        <dbReference type="EMBL" id="MCI4681622.1"/>
    </source>
</evidence>
<evidence type="ECO:0000256" key="4">
    <source>
        <dbReference type="ARBA" id="ARBA00023136"/>
    </source>
</evidence>
<proteinExistence type="predicted"/>
<evidence type="ECO:0000259" key="6">
    <source>
        <dbReference type="Pfam" id="PF01699"/>
    </source>
</evidence>
<dbReference type="RefSeq" id="WP_272884891.1">
    <property type="nucleotide sequence ID" value="NZ_JAIVFP010000001.1"/>
</dbReference>
<organism evidence="7 8">
    <name type="scientific">Candidatus Rhodoblastus alkanivorans</name>
    <dbReference type="NCBI Taxonomy" id="2954117"/>
    <lineage>
        <taxon>Bacteria</taxon>
        <taxon>Pseudomonadati</taxon>
        <taxon>Pseudomonadota</taxon>
        <taxon>Alphaproteobacteria</taxon>
        <taxon>Hyphomicrobiales</taxon>
        <taxon>Rhodoblastaceae</taxon>
        <taxon>Rhodoblastus</taxon>
    </lineage>
</organism>
<reference evidence="7" key="1">
    <citation type="journal article" date="2022" name="ISME J.">
        <title>Identification of active gaseous-alkane degraders at natural gas seeps.</title>
        <authorList>
            <person name="Farhan Ul Haque M."/>
            <person name="Hernandez M."/>
            <person name="Crombie A.T."/>
            <person name="Murrell J.C."/>
        </authorList>
    </citation>
    <scope>NUCLEOTIDE SEQUENCE</scope>
    <source>
        <strain evidence="7">PC2</strain>
    </source>
</reference>
<comment type="subcellular location">
    <subcellularLocation>
        <location evidence="1">Membrane</location>
        <topology evidence="1">Multi-pass membrane protein</topology>
    </subcellularLocation>
</comment>
<name>A0ABS9Z4R3_9HYPH</name>
<gene>
    <name evidence="7" type="ORF">K2U94_02345</name>
</gene>
<evidence type="ECO:0000256" key="3">
    <source>
        <dbReference type="ARBA" id="ARBA00022989"/>
    </source>
</evidence>
<comment type="caution">
    <text evidence="7">The sequence shown here is derived from an EMBL/GenBank/DDBJ whole genome shotgun (WGS) entry which is preliminary data.</text>
</comment>